<protein>
    <recommendedName>
        <fullName evidence="1">BTB domain-containing protein</fullName>
    </recommendedName>
</protein>
<evidence type="ECO:0000313" key="3">
    <source>
        <dbReference type="Proteomes" id="UP001432322"/>
    </source>
</evidence>
<feature type="domain" description="BTB" evidence="1">
    <location>
        <begin position="1"/>
        <end position="69"/>
    </location>
</feature>
<dbReference type="EMBL" id="BTSY01000003">
    <property type="protein sequence ID" value="GMT20967.1"/>
    <property type="molecule type" value="Genomic_DNA"/>
</dbReference>
<dbReference type="Pfam" id="PF00651">
    <property type="entry name" value="BTB"/>
    <property type="match status" value="1"/>
</dbReference>
<dbReference type="Gene3D" id="3.30.710.10">
    <property type="entry name" value="Potassium Channel Kv1.1, Chain A"/>
    <property type="match status" value="1"/>
</dbReference>
<name>A0AAV5VSG7_9BILA</name>
<dbReference type="InterPro" id="IPR011333">
    <property type="entry name" value="SKP1/BTB/POZ_sf"/>
</dbReference>
<keyword evidence="3" id="KW-1185">Reference proteome</keyword>
<evidence type="ECO:0000259" key="1">
    <source>
        <dbReference type="Pfam" id="PF00651"/>
    </source>
</evidence>
<evidence type="ECO:0000313" key="2">
    <source>
        <dbReference type="EMBL" id="GMT20967.1"/>
    </source>
</evidence>
<dbReference type="InterPro" id="IPR000210">
    <property type="entry name" value="BTB/POZ_dom"/>
</dbReference>
<dbReference type="AlphaFoldDB" id="A0AAV5VSG7"/>
<dbReference type="PANTHER" id="PTHR22744">
    <property type="entry name" value="HELIX LOOP HELIX PROTEIN 21-RELATED"/>
    <property type="match status" value="1"/>
</dbReference>
<organism evidence="2 3">
    <name type="scientific">Pristionchus fissidentatus</name>
    <dbReference type="NCBI Taxonomy" id="1538716"/>
    <lineage>
        <taxon>Eukaryota</taxon>
        <taxon>Metazoa</taxon>
        <taxon>Ecdysozoa</taxon>
        <taxon>Nematoda</taxon>
        <taxon>Chromadorea</taxon>
        <taxon>Rhabditida</taxon>
        <taxon>Rhabditina</taxon>
        <taxon>Diplogasteromorpha</taxon>
        <taxon>Diplogasteroidea</taxon>
        <taxon>Neodiplogasteridae</taxon>
        <taxon>Pristionchus</taxon>
    </lineage>
</organism>
<dbReference type="PANTHER" id="PTHR22744:SF14">
    <property type="entry name" value="BTB DOMAIN-CONTAINING PROTEIN-RELATED"/>
    <property type="match status" value="1"/>
</dbReference>
<feature type="non-terminal residue" evidence="2">
    <location>
        <position position="1"/>
    </location>
</feature>
<dbReference type="CDD" id="cd18186">
    <property type="entry name" value="BTB_POZ_ZBTB_KLHL-like"/>
    <property type="match status" value="1"/>
</dbReference>
<sequence length="110" mass="12820">LFFGDFKEKNQEEIEIKDVKYKHFARVLKMLYVDDPVVTDSNVESILTVADRFGVQPAKDKAQLFLLTSSYLSKHTKLRFADQYNVPFLKEAMLRQYKSLADIQGLKEVQ</sequence>
<proteinExistence type="predicted"/>
<dbReference type="SUPFAM" id="SSF54695">
    <property type="entry name" value="POZ domain"/>
    <property type="match status" value="1"/>
</dbReference>
<gene>
    <name evidence="2" type="ORF">PFISCL1PPCAC_12264</name>
</gene>
<dbReference type="Proteomes" id="UP001432322">
    <property type="component" value="Unassembled WGS sequence"/>
</dbReference>
<comment type="caution">
    <text evidence="2">The sequence shown here is derived from an EMBL/GenBank/DDBJ whole genome shotgun (WGS) entry which is preliminary data.</text>
</comment>
<reference evidence="2" key="1">
    <citation type="submission" date="2023-10" db="EMBL/GenBank/DDBJ databases">
        <title>Genome assembly of Pristionchus species.</title>
        <authorList>
            <person name="Yoshida K."/>
            <person name="Sommer R.J."/>
        </authorList>
    </citation>
    <scope>NUCLEOTIDE SEQUENCE</scope>
    <source>
        <strain evidence="2">RS5133</strain>
    </source>
</reference>
<accession>A0AAV5VSG7</accession>